<organism evidence="1 2">
    <name type="scientific">Polychaeton citri CBS 116435</name>
    <dbReference type="NCBI Taxonomy" id="1314669"/>
    <lineage>
        <taxon>Eukaryota</taxon>
        <taxon>Fungi</taxon>
        <taxon>Dikarya</taxon>
        <taxon>Ascomycota</taxon>
        <taxon>Pezizomycotina</taxon>
        <taxon>Dothideomycetes</taxon>
        <taxon>Dothideomycetidae</taxon>
        <taxon>Capnodiales</taxon>
        <taxon>Capnodiaceae</taxon>
        <taxon>Polychaeton</taxon>
    </lineage>
</organism>
<dbReference type="Proteomes" id="UP000799441">
    <property type="component" value="Unassembled WGS sequence"/>
</dbReference>
<name>A0A9P4QHM2_9PEZI</name>
<evidence type="ECO:0000313" key="1">
    <source>
        <dbReference type="EMBL" id="KAF2725044.1"/>
    </source>
</evidence>
<protein>
    <submittedName>
        <fullName evidence="1">Uncharacterized protein</fullName>
    </submittedName>
</protein>
<accession>A0A9P4QHM2</accession>
<proteinExistence type="predicted"/>
<keyword evidence="2" id="KW-1185">Reference proteome</keyword>
<reference evidence="1" key="1">
    <citation type="journal article" date="2020" name="Stud. Mycol.">
        <title>101 Dothideomycetes genomes: a test case for predicting lifestyles and emergence of pathogens.</title>
        <authorList>
            <person name="Haridas S."/>
            <person name="Albert R."/>
            <person name="Binder M."/>
            <person name="Bloem J."/>
            <person name="Labutti K."/>
            <person name="Salamov A."/>
            <person name="Andreopoulos B."/>
            <person name="Baker S."/>
            <person name="Barry K."/>
            <person name="Bills G."/>
            <person name="Bluhm B."/>
            <person name="Cannon C."/>
            <person name="Castanera R."/>
            <person name="Culley D."/>
            <person name="Daum C."/>
            <person name="Ezra D."/>
            <person name="Gonzalez J."/>
            <person name="Henrissat B."/>
            <person name="Kuo A."/>
            <person name="Liang C."/>
            <person name="Lipzen A."/>
            <person name="Lutzoni F."/>
            <person name="Magnuson J."/>
            <person name="Mondo S."/>
            <person name="Nolan M."/>
            <person name="Ohm R."/>
            <person name="Pangilinan J."/>
            <person name="Park H.-J."/>
            <person name="Ramirez L."/>
            <person name="Alfaro M."/>
            <person name="Sun H."/>
            <person name="Tritt A."/>
            <person name="Yoshinaga Y."/>
            <person name="Zwiers L.-H."/>
            <person name="Turgeon B."/>
            <person name="Goodwin S."/>
            <person name="Spatafora J."/>
            <person name="Crous P."/>
            <person name="Grigoriev I."/>
        </authorList>
    </citation>
    <scope>NUCLEOTIDE SEQUENCE</scope>
    <source>
        <strain evidence="1">CBS 116435</strain>
    </source>
</reference>
<evidence type="ECO:0000313" key="2">
    <source>
        <dbReference type="Proteomes" id="UP000799441"/>
    </source>
</evidence>
<sequence length="166" mass="18591">MQGTRASQSGKCIMDKECVRDLIISYCNIATRALLYKVIWKQKPAGVMETRLHDPTKQLAAHEHLKMIPAVREFSISRANVNSVRHLGLDCTAPPTFRPAPITTPLSRASFAKDCGSGVVFDCRRLNVQVIVLPKATVLDDSDNESYRRYSRLRPPGQYADCPSHH</sequence>
<dbReference type="AlphaFoldDB" id="A0A9P4QHM2"/>
<comment type="caution">
    <text evidence="1">The sequence shown here is derived from an EMBL/GenBank/DDBJ whole genome shotgun (WGS) entry which is preliminary data.</text>
</comment>
<dbReference type="EMBL" id="MU003769">
    <property type="protein sequence ID" value="KAF2725044.1"/>
    <property type="molecule type" value="Genomic_DNA"/>
</dbReference>
<gene>
    <name evidence="1" type="ORF">K431DRAFT_117591</name>
</gene>